<dbReference type="PANTHER" id="PTHR28235:SF1">
    <property type="entry name" value="SMALL RIBOSOMAL SUBUNIT PROTEIN MS41"/>
    <property type="match status" value="1"/>
</dbReference>
<evidence type="ECO:0000313" key="6">
    <source>
        <dbReference type="EMBL" id="PWN99327.1"/>
    </source>
</evidence>
<evidence type="ECO:0000313" key="7">
    <source>
        <dbReference type="Proteomes" id="UP000245946"/>
    </source>
</evidence>
<organism evidence="6 7">
    <name type="scientific">Tilletiopsis washingtonensis</name>
    <dbReference type="NCBI Taxonomy" id="58919"/>
    <lineage>
        <taxon>Eukaryota</taxon>
        <taxon>Fungi</taxon>
        <taxon>Dikarya</taxon>
        <taxon>Basidiomycota</taxon>
        <taxon>Ustilaginomycotina</taxon>
        <taxon>Exobasidiomycetes</taxon>
        <taxon>Entylomatales</taxon>
        <taxon>Entylomatales incertae sedis</taxon>
        <taxon>Tilletiopsis</taxon>
    </lineage>
</organism>
<evidence type="ECO:0000256" key="3">
    <source>
        <dbReference type="ARBA" id="ARBA00023128"/>
    </source>
</evidence>
<evidence type="ECO:0000256" key="2">
    <source>
        <dbReference type="ARBA" id="ARBA00010492"/>
    </source>
</evidence>
<dbReference type="GeneID" id="37272642"/>
<keyword evidence="7" id="KW-1185">Reference proteome</keyword>
<dbReference type="AlphaFoldDB" id="A0A316ZC21"/>
<dbReference type="InterPro" id="IPR019083">
    <property type="entry name" value="SAM_Ribosomal_mS41"/>
</dbReference>
<dbReference type="OrthoDB" id="18595at2759"/>
<comment type="subcellular location">
    <subcellularLocation>
        <location evidence="1">Mitochondrion</location>
    </subcellularLocation>
</comment>
<gene>
    <name evidence="6" type="ORF">FA09DRAFT_359368</name>
</gene>
<name>A0A316ZC21_9BASI</name>
<comment type="similarity">
    <text evidence="2">Belongs to the mitochondrion-specific ribosomal protein mS41 family.</text>
</comment>
<evidence type="ECO:0000259" key="5">
    <source>
        <dbReference type="Pfam" id="PF09597"/>
    </source>
</evidence>
<dbReference type="InterPro" id="IPR039603">
    <property type="entry name" value="Ribosomal_mS41"/>
</dbReference>
<dbReference type="Proteomes" id="UP000245946">
    <property type="component" value="Unassembled WGS sequence"/>
</dbReference>
<dbReference type="EMBL" id="KZ819288">
    <property type="protein sequence ID" value="PWN99327.1"/>
    <property type="molecule type" value="Genomic_DNA"/>
</dbReference>
<sequence length="162" mass="17060">MSQHLLSALRAPLRPYARTFASGASSSQAAAAAAAVRPVASPPQSPQLSPAAFLAAIARPPSRPDLSGDAKLVALLSQQSAAAAPDAAGEAALKLDVQPKQLKEAGVTVQMRRYLLWSLNKLRAGEDPASFPQGKKPKRVRGWGPRVQKGIRVRGVRRAGEK</sequence>
<evidence type="ECO:0000256" key="1">
    <source>
        <dbReference type="ARBA" id="ARBA00004173"/>
    </source>
</evidence>
<dbReference type="GO" id="GO:0005739">
    <property type="term" value="C:mitochondrion"/>
    <property type="evidence" value="ECO:0007669"/>
    <property type="project" value="UniProtKB-SubCell"/>
</dbReference>
<keyword evidence="3" id="KW-0496">Mitochondrion</keyword>
<proteinExistence type="inferred from homology"/>
<feature type="domain" description="Small ribosomal subunit protein mS41 SAM" evidence="5">
    <location>
        <begin position="98"/>
        <end position="125"/>
    </location>
</feature>
<dbReference type="PANTHER" id="PTHR28235">
    <property type="entry name" value="PROTEIN FYV4, MITOCHONDRIAL"/>
    <property type="match status" value="1"/>
</dbReference>
<dbReference type="RefSeq" id="XP_025599606.1">
    <property type="nucleotide sequence ID" value="XM_025745098.1"/>
</dbReference>
<protein>
    <recommendedName>
        <fullName evidence="4">Small ribosomal subunit protein mS41</fullName>
    </recommendedName>
</protein>
<evidence type="ECO:0000256" key="4">
    <source>
        <dbReference type="ARBA" id="ARBA00035129"/>
    </source>
</evidence>
<dbReference type="STRING" id="58919.A0A316ZC21"/>
<accession>A0A316ZC21</accession>
<reference evidence="6 7" key="1">
    <citation type="journal article" date="2018" name="Mol. Biol. Evol.">
        <title>Broad Genomic Sampling Reveals a Smut Pathogenic Ancestry of the Fungal Clade Ustilaginomycotina.</title>
        <authorList>
            <person name="Kijpornyongpan T."/>
            <person name="Mondo S.J."/>
            <person name="Barry K."/>
            <person name="Sandor L."/>
            <person name="Lee J."/>
            <person name="Lipzen A."/>
            <person name="Pangilinan J."/>
            <person name="LaButti K."/>
            <person name="Hainaut M."/>
            <person name="Henrissat B."/>
            <person name="Grigoriev I.V."/>
            <person name="Spatafora J.W."/>
            <person name="Aime M.C."/>
        </authorList>
    </citation>
    <scope>NUCLEOTIDE SEQUENCE [LARGE SCALE GENOMIC DNA]</scope>
    <source>
        <strain evidence="6 7">MCA 4186</strain>
    </source>
</reference>
<dbReference type="Pfam" id="PF09597">
    <property type="entry name" value="SAM_Ribosomal_mS41"/>
    <property type="match status" value="1"/>
</dbReference>